<accession>A0AC60Q4D7</accession>
<organism evidence="1 2">
    <name type="scientific">Ixodes persulcatus</name>
    <name type="common">Taiga tick</name>
    <dbReference type="NCBI Taxonomy" id="34615"/>
    <lineage>
        <taxon>Eukaryota</taxon>
        <taxon>Metazoa</taxon>
        <taxon>Ecdysozoa</taxon>
        <taxon>Arthropoda</taxon>
        <taxon>Chelicerata</taxon>
        <taxon>Arachnida</taxon>
        <taxon>Acari</taxon>
        <taxon>Parasitiformes</taxon>
        <taxon>Ixodida</taxon>
        <taxon>Ixodoidea</taxon>
        <taxon>Ixodidae</taxon>
        <taxon>Ixodinae</taxon>
        <taxon>Ixodes</taxon>
    </lineage>
</organism>
<evidence type="ECO:0000313" key="1">
    <source>
        <dbReference type="EMBL" id="KAG0427684.1"/>
    </source>
</evidence>
<evidence type="ECO:0000313" key="2">
    <source>
        <dbReference type="Proteomes" id="UP000805193"/>
    </source>
</evidence>
<comment type="caution">
    <text evidence="1">The sequence shown here is derived from an EMBL/GenBank/DDBJ whole genome shotgun (WGS) entry which is preliminary data.</text>
</comment>
<gene>
    <name evidence="1" type="ORF">HPB47_025269</name>
</gene>
<sequence length="426" mass="48921">MGDQSRRQFTCIFTNISSGSSIPDDWVNSRIVLLPKRGGNKRRLQDYRPLTVTSVIYRVFAHVIKEWMCAWAEGNGKLTELQNGFRKNRRLEDNLFVLTQIIEIARKEDRDFICCFLDVAKAYDSVPHGSLFHCLKRLDMPDQWTELIQRLYDGALNCHGNVAIEAIQGDIGWSTFEAREASSKLTYQGRLLHMDRHRGARRVFDYISVNCVQTQWTKRVNQLRKKYGFFIQPVIETTVSKWASEVRRRVKEAETTHWVKEANKKSSLQIYSAHKGTIGPEAYYDNSLGSRLLFQARAGALRTRLYRQRFDPAIESVRCGACDQEDETITHLVLHCTGLTPEWDEARRVHNQGPSQNNASRDRQTAAVSQAAIGPPAAAALVLPLLPQALGFHPCTDQGNTTDRWTVDVTKRRLENWWRSREKRGK</sequence>
<name>A0AC60Q4D7_IXOPE</name>
<dbReference type="EMBL" id="JABSTQ010009600">
    <property type="protein sequence ID" value="KAG0427684.1"/>
    <property type="molecule type" value="Genomic_DNA"/>
</dbReference>
<dbReference type="Proteomes" id="UP000805193">
    <property type="component" value="Unassembled WGS sequence"/>
</dbReference>
<keyword evidence="2" id="KW-1185">Reference proteome</keyword>
<reference evidence="1 2" key="1">
    <citation type="journal article" date="2020" name="Cell">
        <title>Large-Scale Comparative Analyses of Tick Genomes Elucidate Their Genetic Diversity and Vector Capacities.</title>
        <authorList>
            <consortium name="Tick Genome and Microbiome Consortium (TIGMIC)"/>
            <person name="Jia N."/>
            <person name="Wang J."/>
            <person name="Shi W."/>
            <person name="Du L."/>
            <person name="Sun Y."/>
            <person name="Zhan W."/>
            <person name="Jiang J.F."/>
            <person name="Wang Q."/>
            <person name="Zhang B."/>
            <person name="Ji P."/>
            <person name="Bell-Sakyi L."/>
            <person name="Cui X.M."/>
            <person name="Yuan T.T."/>
            <person name="Jiang B.G."/>
            <person name="Yang W.F."/>
            <person name="Lam T.T."/>
            <person name="Chang Q.C."/>
            <person name="Ding S.J."/>
            <person name="Wang X.J."/>
            <person name="Zhu J.G."/>
            <person name="Ruan X.D."/>
            <person name="Zhao L."/>
            <person name="Wei J.T."/>
            <person name="Ye R.Z."/>
            <person name="Que T.C."/>
            <person name="Du C.H."/>
            <person name="Zhou Y.H."/>
            <person name="Cheng J.X."/>
            <person name="Dai P.F."/>
            <person name="Guo W.B."/>
            <person name="Han X.H."/>
            <person name="Huang E.J."/>
            <person name="Li L.F."/>
            <person name="Wei W."/>
            <person name="Gao Y.C."/>
            <person name="Liu J.Z."/>
            <person name="Shao H.Z."/>
            <person name="Wang X."/>
            <person name="Wang C.C."/>
            <person name="Yang T.C."/>
            <person name="Huo Q.B."/>
            <person name="Li W."/>
            <person name="Chen H.Y."/>
            <person name="Chen S.E."/>
            <person name="Zhou L.G."/>
            <person name="Ni X.B."/>
            <person name="Tian J.H."/>
            <person name="Sheng Y."/>
            <person name="Liu T."/>
            <person name="Pan Y.S."/>
            <person name="Xia L.Y."/>
            <person name="Li J."/>
            <person name="Zhao F."/>
            <person name="Cao W.C."/>
        </authorList>
    </citation>
    <scope>NUCLEOTIDE SEQUENCE [LARGE SCALE GENOMIC DNA]</scope>
    <source>
        <strain evidence="1">Iper-2018</strain>
    </source>
</reference>
<protein>
    <submittedName>
        <fullName evidence="1">Uncharacterized protein</fullName>
    </submittedName>
</protein>
<proteinExistence type="predicted"/>